<organism evidence="2 3">
    <name type="scientific">Bothrops jararaca</name>
    <name type="common">Jararaca</name>
    <name type="synonym">Bothrops jajaraca</name>
    <dbReference type="NCBI Taxonomy" id="8724"/>
    <lineage>
        <taxon>Eukaryota</taxon>
        <taxon>Metazoa</taxon>
        <taxon>Chordata</taxon>
        <taxon>Craniata</taxon>
        <taxon>Vertebrata</taxon>
        <taxon>Euteleostomi</taxon>
        <taxon>Lepidosauria</taxon>
        <taxon>Squamata</taxon>
        <taxon>Bifurcata</taxon>
        <taxon>Unidentata</taxon>
        <taxon>Episquamata</taxon>
        <taxon>Toxicofera</taxon>
        <taxon>Serpentes</taxon>
        <taxon>Colubroidea</taxon>
        <taxon>Viperidae</taxon>
        <taxon>Crotalinae</taxon>
        <taxon>Bothrops</taxon>
    </lineage>
</organism>
<evidence type="ECO:0000256" key="1">
    <source>
        <dbReference type="SAM" id="MobiDB-lite"/>
    </source>
</evidence>
<comment type="caution">
    <text evidence="2">The sequence shown here is derived from an EMBL/GenBank/DDBJ whole genome shotgun (WGS) entry which is preliminary data.</text>
</comment>
<dbReference type="EMBL" id="JAGTXL010027670">
    <property type="protein sequence ID" value="KAG5858189.1"/>
    <property type="molecule type" value="Genomic_DNA"/>
</dbReference>
<protein>
    <submittedName>
        <fullName evidence="2">FosB proto-oncogene, AP-1 transcription factor subunit</fullName>
    </submittedName>
</protein>
<feature type="region of interest" description="Disordered" evidence="1">
    <location>
        <begin position="1"/>
        <end position="39"/>
    </location>
</feature>
<reference evidence="2" key="1">
    <citation type="submission" date="2021-04" db="EMBL/GenBank/DDBJ databases">
        <title>Tracking the recruitment and evolution of snake toxins using the evolutionary context provided by the Bothrops jararaca genome.</title>
        <authorList>
            <person name="Almeida D."/>
            <person name="Viala V.L."/>
            <person name="Nachtigall P.G."/>
            <person name="Michael B."/>
            <person name="Gibbs H.L."/>
            <person name="Serrano S.T."/>
            <person name="Ho P.L."/>
            <person name="Da Silva A.M.M."/>
            <person name="Nishiyama M.Y. Jr."/>
            <person name="Junqueira-De-Azevedo I.L."/>
        </authorList>
    </citation>
    <scope>NUCLEOTIDE SEQUENCE [LARGE SCALE GENOMIC DNA]</scope>
    <source>
        <strain evidence="2">BSP84406</strain>
    </source>
</reference>
<name>A0A8T1N5U5_BOTJA</name>
<evidence type="ECO:0000313" key="2">
    <source>
        <dbReference type="EMBL" id="KAG5858189.1"/>
    </source>
</evidence>
<keyword evidence="3" id="KW-1185">Reference proteome</keyword>
<dbReference type="AlphaFoldDB" id="A0A8T1N5U5"/>
<proteinExistence type="predicted"/>
<evidence type="ECO:0000313" key="3">
    <source>
        <dbReference type="Proteomes" id="UP000681084"/>
    </source>
</evidence>
<gene>
    <name evidence="2" type="ORF">JKG30_000048</name>
</gene>
<accession>A0A8T1N5U5</accession>
<sequence length="58" mass="6512">MIRGFPGDYDSTSRCSCPPRPSPITSPRWTPSEPDGPRRRLLAGVQRPWEMPGSLCQQ</sequence>
<dbReference type="Proteomes" id="UP000681084">
    <property type="component" value="Unassembled WGS sequence"/>
</dbReference>